<comment type="caution">
    <text evidence="1">The sequence shown here is derived from an EMBL/GenBank/DDBJ whole genome shotgun (WGS) entry which is preliminary data.</text>
</comment>
<reference evidence="1 2" key="1">
    <citation type="submission" date="2020-08" db="EMBL/GenBank/DDBJ databases">
        <title>Sequencing the genomes of 1000 actinobacteria strains.</title>
        <authorList>
            <person name="Klenk H.-P."/>
        </authorList>
    </citation>
    <scope>NUCLEOTIDE SEQUENCE [LARGE SCALE GENOMIC DNA]</scope>
    <source>
        <strain evidence="1 2">DSM 27099</strain>
    </source>
</reference>
<gene>
    <name evidence="1" type="ORF">FHX49_000724</name>
</gene>
<evidence type="ECO:0000313" key="2">
    <source>
        <dbReference type="Proteomes" id="UP000529310"/>
    </source>
</evidence>
<dbReference type="SUPFAM" id="SSF49899">
    <property type="entry name" value="Concanavalin A-like lectins/glucanases"/>
    <property type="match status" value="1"/>
</dbReference>
<protein>
    <recommendedName>
        <fullName evidence="3">GH16 domain-containing protein</fullName>
    </recommendedName>
</protein>
<name>A0A7W4V2X6_9MICO</name>
<dbReference type="AlphaFoldDB" id="A0A7W4V2X6"/>
<dbReference type="Gene3D" id="2.60.120.200">
    <property type="match status" value="1"/>
</dbReference>
<dbReference type="EMBL" id="JACHWQ010000001">
    <property type="protein sequence ID" value="MBB2975183.1"/>
    <property type="molecule type" value="Genomic_DNA"/>
</dbReference>
<sequence>MQQPDIEDDFSGPLRADLWVDHYLPHWTTPERSAARYSFPAGGMQLRIDLEQLNWRDEDAPLRVSNLQTGTFAGDLGTRVGTHRHREDGLVVRSPTPTRLLWAPTAGRVELTVSASVDPQCMLAAWLVGTEHLDAAQSGEVCIFEIDGHAVGASTLARSGIKAHTDAAIETDMADVRLPFDASRPHTWSVDWGDNRTVICCEDVVVRDIPQAPNYPMFLMVDLFEIGQPSGAYPKTAMLHNFRGWTR</sequence>
<dbReference type="RefSeq" id="WP_165141708.1">
    <property type="nucleotide sequence ID" value="NZ_CP049255.1"/>
</dbReference>
<keyword evidence="2" id="KW-1185">Reference proteome</keyword>
<evidence type="ECO:0008006" key="3">
    <source>
        <dbReference type="Google" id="ProtNLM"/>
    </source>
</evidence>
<evidence type="ECO:0000313" key="1">
    <source>
        <dbReference type="EMBL" id="MBB2975183.1"/>
    </source>
</evidence>
<proteinExistence type="predicted"/>
<dbReference type="InterPro" id="IPR013320">
    <property type="entry name" value="ConA-like_dom_sf"/>
</dbReference>
<accession>A0A7W4V2X6</accession>
<dbReference type="Proteomes" id="UP000529310">
    <property type="component" value="Unassembled WGS sequence"/>
</dbReference>
<organism evidence="1 2">
    <name type="scientific">Microbacterium endophyticum</name>
    <dbReference type="NCBI Taxonomy" id="1526412"/>
    <lineage>
        <taxon>Bacteria</taxon>
        <taxon>Bacillati</taxon>
        <taxon>Actinomycetota</taxon>
        <taxon>Actinomycetes</taxon>
        <taxon>Micrococcales</taxon>
        <taxon>Microbacteriaceae</taxon>
        <taxon>Microbacterium</taxon>
    </lineage>
</organism>